<evidence type="ECO:0000313" key="10">
    <source>
        <dbReference type="EMBL" id="MDP9829967.1"/>
    </source>
</evidence>
<organism evidence="10 11">
    <name type="scientific">Kineosporia succinea</name>
    <dbReference type="NCBI Taxonomy" id="84632"/>
    <lineage>
        <taxon>Bacteria</taxon>
        <taxon>Bacillati</taxon>
        <taxon>Actinomycetota</taxon>
        <taxon>Actinomycetes</taxon>
        <taxon>Kineosporiales</taxon>
        <taxon>Kineosporiaceae</taxon>
        <taxon>Kineosporia</taxon>
    </lineage>
</organism>
<feature type="transmembrane region" description="Helical" evidence="8">
    <location>
        <begin position="107"/>
        <end position="125"/>
    </location>
</feature>
<evidence type="ECO:0000259" key="9">
    <source>
        <dbReference type="PROSITE" id="PS50850"/>
    </source>
</evidence>
<protein>
    <submittedName>
        <fullName evidence="10">MFS family arabinose efflux permease</fullName>
    </submittedName>
</protein>
<dbReference type="InterPro" id="IPR020846">
    <property type="entry name" value="MFS_dom"/>
</dbReference>
<keyword evidence="4" id="KW-1003">Cell membrane</keyword>
<keyword evidence="7 8" id="KW-0472">Membrane</keyword>
<name>A0ABT9PBV1_9ACTN</name>
<dbReference type="PANTHER" id="PTHR43271">
    <property type="entry name" value="BLL2771 PROTEIN"/>
    <property type="match status" value="1"/>
</dbReference>
<feature type="transmembrane region" description="Helical" evidence="8">
    <location>
        <begin position="367"/>
        <end position="388"/>
    </location>
</feature>
<accession>A0ABT9PBV1</accession>
<evidence type="ECO:0000256" key="1">
    <source>
        <dbReference type="ARBA" id="ARBA00004651"/>
    </source>
</evidence>
<keyword evidence="5 8" id="KW-0812">Transmembrane</keyword>
<dbReference type="Gene3D" id="1.20.1250.20">
    <property type="entry name" value="MFS general substrate transporter like domains"/>
    <property type="match status" value="1"/>
</dbReference>
<feature type="domain" description="Major facilitator superfamily (MFS) profile" evidence="9">
    <location>
        <begin position="37"/>
        <end position="418"/>
    </location>
</feature>
<sequence length="418" mass="43352">MKTSPTDGTAGGSVPRLSAEPMDLWDGHAQGSREYRRILAALLSAGVACFAALYAPQGALPVIASDLHVSEARSALLVSSGTIGLALGVLPWSWAADRIGRLTAMRWALLTSALLGLAWTLFPGFEGMIVLRVLQGLALGGIPGLALTYLHDEIRPSHAAVAAATYVSGTTLGGISGRIIAGPAAELWGWRWGVGLAWLVAALASGVFVLLAPPARGFVRSARTSMVDVVVAAGAHLRDPGMLALYAQAFLLMGGFVAVYNYLGFRLEAAPFGLSAAFTSLLFLAYLAGTVCSRQAGQLVERLGRARVLALGSLVMAGGVLLTLTSELALVVVGLVVLTGGFFGAHAIASGWVGARARRGRAQAASLYNLFYYLGSSVVGWIGGLFFAGWGWTGLAVLVITLIALAQAVRVTAAKHLT</sequence>
<comment type="caution">
    <text evidence="10">The sequence shown here is derived from an EMBL/GenBank/DDBJ whole genome shotgun (WGS) entry which is preliminary data.</text>
</comment>
<evidence type="ECO:0000256" key="7">
    <source>
        <dbReference type="ARBA" id="ARBA00023136"/>
    </source>
</evidence>
<dbReference type="PROSITE" id="PS50850">
    <property type="entry name" value="MFS"/>
    <property type="match status" value="1"/>
</dbReference>
<feature type="transmembrane region" description="Helical" evidence="8">
    <location>
        <begin position="38"/>
        <end position="55"/>
    </location>
</feature>
<keyword evidence="6 8" id="KW-1133">Transmembrane helix</keyword>
<comment type="similarity">
    <text evidence="2">Belongs to the major facilitator superfamily.</text>
</comment>
<feature type="transmembrane region" description="Helical" evidence="8">
    <location>
        <begin position="159"/>
        <end position="180"/>
    </location>
</feature>
<dbReference type="InterPro" id="IPR036259">
    <property type="entry name" value="MFS_trans_sf"/>
</dbReference>
<dbReference type="Pfam" id="PF07690">
    <property type="entry name" value="MFS_1"/>
    <property type="match status" value="1"/>
</dbReference>
<reference evidence="10 11" key="1">
    <citation type="submission" date="2023-07" db="EMBL/GenBank/DDBJ databases">
        <title>Sequencing the genomes of 1000 actinobacteria strains.</title>
        <authorList>
            <person name="Klenk H.-P."/>
        </authorList>
    </citation>
    <scope>NUCLEOTIDE SEQUENCE [LARGE SCALE GENOMIC DNA]</scope>
    <source>
        <strain evidence="10 11">DSM 44388</strain>
    </source>
</reference>
<comment type="subcellular location">
    <subcellularLocation>
        <location evidence="1">Cell membrane</location>
        <topology evidence="1">Multi-pass membrane protein</topology>
    </subcellularLocation>
</comment>
<feature type="transmembrane region" description="Helical" evidence="8">
    <location>
        <begin position="131"/>
        <end position="150"/>
    </location>
</feature>
<dbReference type="EMBL" id="JAUSQZ010000001">
    <property type="protein sequence ID" value="MDP9829967.1"/>
    <property type="molecule type" value="Genomic_DNA"/>
</dbReference>
<evidence type="ECO:0000256" key="5">
    <source>
        <dbReference type="ARBA" id="ARBA00022692"/>
    </source>
</evidence>
<dbReference type="CDD" id="cd17324">
    <property type="entry name" value="MFS_NepI_like"/>
    <property type="match status" value="1"/>
</dbReference>
<feature type="transmembrane region" description="Helical" evidence="8">
    <location>
        <begin position="192"/>
        <end position="213"/>
    </location>
</feature>
<proteinExistence type="inferred from homology"/>
<feature type="transmembrane region" description="Helical" evidence="8">
    <location>
        <begin position="308"/>
        <end position="325"/>
    </location>
</feature>
<feature type="transmembrane region" description="Helical" evidence="8">
    <location>
        <begin position="269"/>
        <end position="288"/>
    </location>
</feature>
<dbReference type="Proteomes" id="UP001235712">
    <property type="component" value="Unassembled WGS sequence"/>
</dbReference>
<dbReference type="PANTHER" id="PTHR43271:SF1">
    <property type="entry name" value="INNER MEMBRANE TRANSPORT PROTEIN YNFM"/>
    <property type="match status" value="1"/>
</dbReference>
<evidence type="ECO:0000256" key="3">
    <source>
        <dbReference type="ARBA" id="ARBA00022448"/>
    </source>
</evidence>
<keyword evidence="11" id="KW-1185">Reference proteome</keyword>
<evidence type="ECO:0000256" key="8">
    <source>
        <dbReference type="SAM" id="Phobius"/>
    </source>
</evidence>
<gene>
    <name evidence="10" type="ORF">J2S57_005716</name>
</gene>
<evidence type="ECO:0000256" key="6">
    <source>
        <dbReference type="ARBA" id="ARBA00022989"/>
    </source>
</evidence>
<evidence type="ECO:0000313" key="11">
    <source>
        <dbReference type="Proteomes" id="UP001235712"/>
    </source>
</evidence>
<dbReference type="SUPFAM" id="SSF103473">
    <property type="entry name" value="MFS general substrate transporter"/>
    <property type="match status" value="1"/>
</dbReference>
<dbReference type="InterPro" id="IPR011701">
    <property type="entry name" value="MFS"/>
</dbReference>
<evidence type="ECO:0000256" key="2">
    <source>
        <dbReference type="ARBA" id="ARBA00008335"/>
    </source>
</evidence>
<feature type="transmembrane region" description="Helical" evidence="8">
    <location>
        <begin position="394"/>
        <end position="413"/>
    </location>
</feature>
<evidence type="ECO:0000256" key="4">
    <source>
        <dbReference type="ARBA" id="ARBA00022475"/>
    </source>
</evidence>
<feature type="transmembrane region" description="Helical" evidence="8">
    <location>
        <begin position="75"/>
        <end position="95"/>
    </location>
</feature>
<dbReference type="RefSeq" id="WP_307248692.1">
    <property type="nucleotide sequence ID" value="NZ_JAUSQZ010000001.1"/>
</dbReference>
<feature type="transmembrane region" description="Helical" evidence="8">
    <location>
        <begin position="331"/>
        <end position="355"/>
    </location>
</feature>
<keyword evidence="3" id="KW-0813">Transport</keyword>
<feature type="transmembrane region" description="Helical" evidence="8">
    <location>
        <begin position="243"/>
        <end position="263"/>
    </location>
</feature>